<evidence type="ECO:0000256" key="7">
    <source>
        <dbReference type="ARBA" id="ARBA00022840"/>
    </source>
</evidence>
<dbReference type="InterPro" id="IPR015807">
    <property type="entry name" value="His-tRNA-ligase"/>
</dbReference>
<keyword evidence="7 11" id="KW-0067">ATP-binding</keyword>
<evidence type="ECO:0000256" key="12">
    <source>
        <dbReference type="PIRSR" id="PIRSR001549-1"/>
    </source>
</evidence>
<comment type="subunit">
    <text evidence="3 11">Homodimer.</text>
</comment>
<organism evidence="14 15">
    <name type="scientific">Endozoicomonas elysicola</name>
    <dbReference type="NCBI Taxonomy" id="305900"/>
    <lineage>
        <taxon>Bacteria</taxon>
        <taxon>Pseudomonadati</taxon>
        <taxon>Pseudomonadota</taxon>
        <taxon>Gammaproteobacteria</taxon>
        <taxon>Oceanospirillales</taxon>
        <taxon>Endozoicomonadaceae</taxon>
        <taxon>Endozoicomonas</taxon>
    </lineage>
</organism>
<evidence type="ECO:0000256" key="11">
    <source>
        <dbReference type="HAMAP-Rule" id="MF_00127"/>
    </source>
</evidence>
<protein>
    <recommendedName>
        <fullName evidence="11">Histidine--tRNA ligase</fullName>
        <ecNumber evidence="11">6.1.1.21</ecNumber>
    </recommendedName>
    <alternativeName>
        <fullName evidence="11">Histidyl-tRNA synthetase</fullName>
        <shortName evidence="11">HisRS</shortName>
    </alternativeName>
</protein>
<dbReference type="EC" id="6.1.1.21" evidence="11"/>
<dbReference type="PROSITE" id="PS50862">
    <property type="entry name" value="AA_TRNA_LIGASE_II"/>
    <property type="match status" value="1"/>
</dbReference>
<dbReference type="STRING" id="305900.GV64_13080"/>
<keyword evidence="15" id="KW-1185">Reference proteome</keyword>
<dbReference type="InterPro" id="IPR006195">
    <property type="entry name" value="aa-tRNA-synth_II"/>
</dbReference>
<dbReference type="Pfam" id="PF13393">
    <property type="entry name" value="tRNA-synt_His"/>
    <property type="match status" value="1"/>
</dbReference>
<name>A0A081KBM3_9GAMM</name>
<feature type="binding site" evidence="12">
    <location>
        <begin position="73"/>
        <end position="75"/>
    </location>
    <ligand>
        <name>L-histidine</name>
        <dbReference type="ChEBI" id="CHEBI:57595"/>
    </ligand>
</feature>
<dbReference type="InterPro" id="IPR045864">
    <property type="entry name" value="aa-tRNA-synth_II/BPL/LPL"/>
</dbReference>
<dbReference type="HAMAP" id="MF_00127">
    <property type="entry name" value="His_tRNA_synth"/>
    <property type="match status" value="1"/>
</dbReference>
<evidence type="ECO:0000256" key="8">
    <source>
        <dbReference type="ARBA" id="ARBA00022917"/>
    </source>
</evidence>
<dbReference type="CDD" id="cd00773">
    <property type="entry name" value="HisRS-like_core"/>
    <property type="match status" value="1"/>
</dbReference>
<dbReference type="InterPro" id="IPR036621">
    <property type="entry name" value="Anticodon-bd_dom_sf"/>
</dbReference>
<feature type="binding site" evidence="12">
    <location>
        <position position="249"/>
    </location>
    <ligand>
        <name>L-histidine</name>
        <dbReference type="ChEBI" id="CHEBI:57595"/>
    </ligand>
</feature>
<proteinExistence type="inferred from homology"/>
<dbReference type="Gene3D" id="3.30.930.10">
    <property type="entry name" value="Bira Bifunctional Protein, Domain 2"/>
    <property type="match status" value="1"/>
</dbReference>
<reference evidence="14 15" key="1">
    <citation type="submission" date="2014-06" db="EMBL/GenBank/DDBJ databases">
        <title>Whole Genome Sequences of Three Symbiotic Endozoicomonas Bacteria.</title>
        <authorList>
            <person name="Neave M.J."/>
            <person name="Apprill A."/>
            <person name="Voolstra C.R."/>
        </authorList>
    </citation>
    <scope>NUCLEOTIDE SEQUENCE [LARGE SCALE GENOMIC DNA]</scope>
    <source>
        <strain evidence="14 15">DSM 22380</strain>
    </source>
</reference>
<keyword evidence="9 11" id="KW-0030">Aminoacyl-tRNA synthetase</keyword>
<evidence type="ECO:0000259" key="13">
    <source>
        <dbReference type="PROSITE" id="PS50862"/>
    </source>
</evidence>
<dbReference type="eggNOG" id="COG0124">
    <property type="taxonomic scope" value="Bacteria"/>
</dbReference>
<evidence type="ECO:0000256" key="5">
    <source>
        <dbReference type="ARBA" id="ARBA00022598"/>
    </source>
</evidence>
<evidence type="ECO:0000313" key="15">
    <source>
        <dbReference type="Proteomes" id="UP000027997"/>
    </source>
</evidence>
<evidence type="ECO:0000256" key="1">
    <source>
        <dbReference type="ARBA" id="ARBA00004496"/>
    </source>
</evidence>
<dbReference type="SUPFAM" id="SSF52954">
    <property type="entry name" value="Class II aaRS ABD-related"/>
    <property type="match status" value="1"/>
</dbReference>
<evidence type="ECO:0000256" key="2">
    <source>
        <dbReference type="ARBA" id="ARBA00008226"/>
    </source>
</evidence>
<keyword evidence="8 11" id="KW-0648">Protein biosynthesis</keyword>
<comment type="catalytic activity">
    <reaction evidence="10 11">
        <text>tRNA(His) + L-histidine + ATP = L-histidyl-tRNA(His) + AMP + diphosphate + H(+)</text>
        <dbReference type="Rhea" id="RHEA:17313"/>
        <dbReference type="Rhea" id="RHEA-COMP:9665"/>
        <dbReference type="Rhea" id="RHEA-COMP:9689"/>
        <dbReference type="ChEBI" id="CHEBI:15378"/>
        <dbReference type="ChEBI" id="CHEBI:30616"/>
        <dbReference type="ChEBI" id="CHEBI:33019"/>
        <dbReference type="ChEBI" id="CHEBI:57595"/>
        <dbReference type="ChEBI" id="CHEBI:78442"/>
        <dbReference type="ChEBI" id="CHEBI:78527"/>
        <dbReference type="ChEBI" id="CHEBI:456215"/>
        <dbReference type="EC" id="6.1.1.21"/>
    </reaction>
</comment>
<keyword evidence="6 11" id="KW-0547">Nucleotide-binding</keyword>
<dbReference type="InterPro" id="IPR004516">
    <property type="entry name" value="HisRS/HisZ"/>
</dbReference>
<evidence type="ECO:0000256" key="3">
    <source>
        <dbReference type="ARBA" id="ARBA00011738"/>
    </source>
</evidence>
<dbReference type="GO" id="GO:0005737">
    <property type="term" value="C:cytoplasm"/>
    <property type="evidence" value="ECO:0007669"/>
    <property type="project" value="UniProtKB-SubCell"/>
</dbReference>
<dbReference type="InterPro" id="IPR004154">
    <property type="entry name" value="Anticodon-bd"/>
</dbReference>
<evidence type="ECO:0000256" key="9">
    <source>
        <dbReference type="ARBA" id="ARBA00023146"/>
    </source>
</evidence>
<dbReference type="InterPro" id="IPR041715">
    <property type="entry name" value="HisRS-like_core"/>
</dbReference>
<dbReference type="EMBL" id="JOJP01000001">
    <property type="protein sequence ID" value="KEI71549.1"/>
    <property type="molecule type" value="Genomic_DNA"/>
</dbReference>
<dbReference type="GO" id="GO:0006427">
    <property type="term" value="P:histidyl-tRNA aminoacylation"/>
    <property type="evidence" value="ECO:0007669"/>
    <property type="project" value="UniProtKB-UniRule"/>
</dbReference>
<feature type="domain" description="Aminoacyl-transfer RNA synthetases class-II family profile" evidence="13">
    <location>
        <begin position="1"/>
        <end position="337"/>
    </location>
</feature>
<dbReference type="Proteomes" id="UP000027997">
    <property type="component" value="Unassembled WGS sequence"/>
</dbReference>
<dbReference type="GO" id="GO:0005524">
    <property type="term" value="F:ATP binding"/>
    <property type="evidence" value="ECO:0007669"/>
    <property type="project" value="UniProtKB-UniRule"/>
</dbReference>
<feature type="binding site" evidence="12">
    <location>
        <position position="121"/>
    </location>
    <ligand>
        <name>L-histidine</name>
        <dbReference type="ChEBI" id="CHEBI:57595"/>
    </ligand>
</feature>
<dbReference type="PIRSF" id="PIRSF001549">
    <property type="entry name" value="His-tRNA_synth"/>
    <property type="match status" value="1"/>
</dbReference>
<dbReference type="Pfam" id="PF03129">
    <property type="entry name" value="HGTP_anticodon"/>
    <property type="match status" value="1"/>
</dbReference>
<comment type="similarity">
    <text evidence="2 11">Belongs to the class-II aminoacyl-tRNA synthetase family.</text>
</comment>
<dbReference type="GO" id="GO:0004821">
    <property type="term" value="F:histidine-tRNA ligase activity"/>
    <property type="evidence" value="ECO:0007669"/>
    <property type="project" value="UniProtKB-UniRule"/>
</dbReference>
<feature type="binding site" evidence="12">
    <location>
        <position position="117"/>
    </location>
    <ligand>
        <name>L-histidine</name>
        <dbReference type="ChEBI" id="CHEBI:57595"/>
    </ligand>
</feature>
<dbReference type="PANTHER" id="PTHR43707">
    <property type="entry name" value="HISTIDYL-TRNA SYNTHETASE"/>
    <property type="match status" value="1"/>
</dbReference>
<evidence type="ECO:0000256" key="10">
    <source>
        <dbReference type="ARBA" id="ARBA00047639"/>
    </source>
</evidence>
<evidence type="ECO:0000256" key="6">
    <source>
        <dbReference type="ARBA" id="ARBA00022741"/>
    </source>
</evidence>
<dbReference type="NCBIfam" id="TIGR00442">
    <property type="entry name" value="hisS"/>
    <property type="match status" value="1"/>
</dbReference>
<dbReference type="CDD" id="cd00859">
    <property type="entry name" value="HisRS_anticodon"/>
    <property type="match status" value="1"/>
</dbReference>
<dbReference type="Gene3D" id="3.40.50.800">
    <property type="entry name" value="Anticodon-binding domain"/>
    <property type="match status" value="1"/>
</dbReference>
<gene>
    <name evidence="11" type="primary">hisS</name>
    <name evidence="14" type="ORF">GV64_13080</name>
</gene>
<keyword evidence="4 11" id="KW-0963">Cytoplasm</keyword>
<dbReference type="PANTHER" id="PTHR43707:SF1">
    <property type="entry name" value="HISTIDINE--TRNA LIGASE, MITOCHONDRIAL-RELATED"/>
    <property type="match status" value="1"/>
</dbReference>
<accession>A0A081KBM3</accession>
<feature type="binding site" evidence="12">
    <location>
        <position position="103"/>
    </location>
    <ligand>
        <name>L-histidine</name>
        <dbReference type="ChEBI" id="CHEBI:57595"/>
    </ligand>
</feature>
<keyword evidence="5 11" id="KW-0436">Ligase</keyword>
<sequence length="415" mass="46557">MNDILPEQTPVWQYLEQQVRSVLTTYGYQEIRIPVVESSALFSRGIGSGTDIVEKEMYTFEDRNGDKLSLRPEATAGVVRAGIQQGLFYNQVQRLWTSGPMFRYERPQKGRYRQFHQISVEAYGMTGPDIDAEMIMMTARFWQKLGLSEHVTLELNTLGTLEARVRYREALVAYLKDYESELDEDSRRRLTINPLRILDSKDRNTQKIVAGAPELFDYLDEESRVHFTGLKQILDEAGIAYRVNPRLVRGLDYYGRTVFEWVTDSLGSQGTVCAGGRYDALVEMLGGKPTPAVGFAMGIERLVLMLETLQLLPESVSNRVDVAVVAVGDGVVHRVLPVVERLRDALPELKILMNCGGGGFKAQMKRADRSGAAYALILGEDELGSGMVTVKSLRTDSAQQQLPIADMAEYLQKVL</sequence>
<dbReference type="FunFam" id="3.30.930.10:FF:000005">
    <property type="entry name" value="Histidine--tRNA ligase"/>
    <property type="match status" value="1"/>
</dbReference>
<dbReference type="InterPro" id="IPR033656">
    <property type="entry name" value="HisRS_anticodon"/>
</dbReference>
<dbReference type="AlphaFoldDB" id="A0A081KBM3"/>
<evidence type="ECO:0000313" key="14">
    <source>
        <dbReference type="EMBL" id="KEI71549.1"/>
    </source>
</evidence>
<evidence type="ECO:0000256" key="4">
    <source>
        <dbReference type="ARBA" id="ARBA00022490"/>
    </source>
</evidence>
<feature type="binding site" evidence="12">
    <location>
        <begin position="253"/>
        <end position="254"/>
    </location>
    <ligand>
        <name>L-histidine</name>
        <dbReference type="ChEBI" id="CHEBI:57595"/>
    </ligand>
</feature>
<comment type="subcellular location">
    <subcellularLocation>
        <location evidence="1 11">Cytoplasm</location>
    </subcellularLocation>
</comment>
<dbReference type="SUPFAM" id="SSF55681">
    <property type="entry name" value="Class II aaRS and biotin synthetases"/>
    <property type="match status" value="1"/>
</dbReference>
<comment type="caution">
    <text evidence="14">The sequence shown here is derived from an EMBL/GenBank/DDBJ whole genome shotgun (WGS) entry which is preliminary data.</text>
</comment>